<reference evidence="2" key="1">
    <citation type="journal article" date="2021" name="Sci. Adv.">
        <title>The American lobster genome reveals insights on longevity, neural, and immune adaptations.</title>
        <authorList>
            <person name="Polinski J.M."/>
            <person name="Zimin A.V."/>
            <person name="Clark K.F."/>
            <person name="Kohn A.B."/>
            <person name="Sadowski N."/>
            <person name="Timp W."/>
            <person name="Ptitsyn A."/>
            <person name="Khanna P."/>
            <person name="Romanova D.Y."/>
            <person name="Williams P."/>
            <person name="Greenwood S.J."/>
            <person name="Moroz L.L."/>
            <person name="Walt D.R."/>
            <person name="Bodnar A.G."/>
        </authorList>
    </citation>
    <scope>NUCLEOTIDE SEQUENCE</scope>
    <source>
        <strain evidence="2">GMGI-L3</strain>
    </source>
</reference>
<dbReference type="EMBL" id="JAHLQT010028140">
    <property type="protein sequence ID" value="KAG7162032.1"/>
    <property type="molecule type" value="Genomic_DNA"/>
</dbReference>
<accession>A0A8J5JP57</accession>
<gene>
    <name evidence="2" type="ORF">Hamer_G019332</name>
</gene>
<proteinExistence type="predicted"/>
<evidence type="ECO:0000256" key="1">
    <source>
        <dbReference type="SAM" id="MobiDB-lite"/>
    </source>
</evidence>
<protein>
    <submittedName>
        <fullName evidence="2">Uncharacterized protein</fullName>
    </submittedName>
</protein>
<dbReference type="Proteomes" id="UP000747542">
    <property type="component" value="Unassembled WGS sequence"/>
</dbReference>
<organism evidence="2 3">
    <name type="scientific">Homarus americanus</name>
    <name type="common">American lobster</name>
    <dbReference type="NCBI Taxonomy" id="6706"/>
    <lineage>
        <taxon>Eukaryota</taxon>
        <taxon>Metazoa</taxon>
        <taxon>Ecdysozoa</taxon>
        <taxon>Arthropoda</taxon>
        <taxon>Crustacea</taxon>
        <taxon>Multicrustacea</taxon>
        <taxon>Malacostraca</taxon>
        <taxon>Eumalacostraca</taxon>
        <taxon>Eucarida</taxon>
        <taxon>Decapoda</taxon>
        <taxon>Pleocyemata</taxon>
        <taxon>Astacidea</taxon>
        <taxon>Nephropoidea</taxon>
        <taxon>Nephropidae</taxon>
        <taxon>Homarus</taxon>
    </lineage>
</organism>
<name>A0A8J5JP57_HOMAM</name>
<keyword evidence="3" id="KW-1185">Reference proteome</keyword>
<evidence type="ECO:0000313" key="2">
    <source>
        <dbReference type="EMBL" id="KAG7162032.1"/>
    </source>
</evidence>
<evidence type="ECO:0000313" key="3">
    <source>
        <dbReference type="Proteomes" id="UP000747542"/>
    </source>
</evidence>
<feature type="region of interest" description="Disordered" evidence="1">
    <location>
        <begin position="1"/>
        <end position="34"/>
    </location>
</feature>
<dbReference type="AlphaFoldDB" id="A0A8J5JP57"/>
<feature type="compositionally biased region" description="Polar residues" evidence="1">
    <location>
        <begin position="20"/>
        <end position="29"/>
    </location>
</feature>
<comment type="caution">
    <text evidence="2">The sequence shown here is derived from an EMBL/GenBank/DDBJ whole genome shotgun (WGS) entry which is preliminary data.</text>
</comment>
<sequence length="94" mass="10235">MSRQVAAASPQHDTRHRRSSCFTHPSVSTKPHPGLSRVCRGLRGSVKLCLLRVHKCLLKSASCVSNPRGRSLPHSTCISRVLAILGSLASHETR</sequence>